<keyword evidence="2 5" id="KW-0238">DNA-binding</keyword>
<dbReference type="InterPro" id="IPR018060">
    <property type="entry name" value="HTH_AraC"/>
</dbReference>
<accession>A0A4R6SA04</accession>
<evidence type="ECO:0000259" key="4">
    <source>
        <dbReference type="PROSITE" id="PS01124"/>
    </source>
</evidence>
<dbReference type="Pfam" id="PF12833">
    <property type="entry name" value="HTH_18"/>
    <property type="match status" value="1"/>
</dbReference>
<keyword evidence="3" id="KW-0804">Transcription</keyword>
<dbReference type="SMART" id="SM00342">
    <property type="entry name" value="HTH_ARAC"/>
    <property type="match status" value="1"/>
</dbReference>
<dbReference type="GO" id="GO:0003700">
    <property type="term" value="F:DNA-binding transcription factor activity"/>
    <property type="evidence" value="ECO:0007669"/>
    <property type="project" value="InterPro"/>
</dbReference>
<evidence type="ECO:0000313" key="5">
    <source>
        <dbReference type="EMBL" id="TDP95675.1"/>
    </source>
</evidence>
<dbReference type="Gene3D" id="1.10.10.60">
    <property type="entry name" value="Homeodomain-like"/>
    <property type="match status" value="1"/>
</dbReference>
<comment type="caution">
    <text evidence="5">The sequence shown here is derived from an EMBL/GenBank/DDBJ whole genome shotgun (WGS) entry which is preliminary data.</text>
</comment>
<dbReference type="InterPro" id="IPR050204">
    <property type="entry name" value="AraC_XylS_family_regulators"/>
</dbReference>
<dbReference type="AlphaFoldDB" id="A0A4R6SA04"/>
<dbReference type="InterPro" id="IPR009057">
    <property type="entry name" value="Homeodomain-like_sf"/>
</dbReference>
<feature type="domain" description="HTH araC/xylS-type" evidence="4">
    <location>
        <begin position="250"/>
        <end position="356"/>
    </location>
</feature>
<evidence type="ECO:0000256" key="1">
    <source>
        <dbReference type="ARBA" id="ARBA00023015"/>
    </source>
</evidence>
<reference evidence="5 6" key="1">
    <citation type="submission" date="2019-03" db="EMBL/GenBank/DDBJ databases">
        <title>Genomic analyses of the natural microbiome of Caenorhabditis elegans.</title>
        <authorList>
            <person name="Samuel B."/>
        </authorList>
    </citation>
    <scope>NUCLEOTIDE SEQUENCE [LARGE SCALE GENOMIC DNA]</scope>
    <source>
        <strain evidence="5 6">JUb18</strain>
    </source>
</reference>
<dbReference type="GO" id="GO:0043565">
    <property type="term" value="F:sequence-specific DNA binding"/>
    <property type="evidence" value="ECO:0007669"/>
    <property type="project" value="InterPro"/>
</dbReference>
<organism evidence="5 6">
    <name type="scientific">Leucobacter luti</name>
    <dbReference type="NCBI Taxonomy" id="340320"/>
    <lineage>
        <taxon>Bacteria</taxon>
        <taxon>Bacillati</taxon>
        <taxon>Actinomycetota</taxon>
        <taxon>Actinomycetes</taxon>
        <taxon>Micrococcales</taxon>
        <taxon>Microbacteriaceae</taxon>
        <taxon>Leucobacter</taxon>
    </lineage>
</organism>
<dbReference type="EMBL" id="SNYA01000001">
    <property type="protein sequence ID" value="TDP95675.1"/>
    <property type="molecule type" value="Genomic_DNA"/>
</dbReference>
<evidence type="ECO:0000256" key="3">
    <source>
        <dbReference type="ARBA" id="ARBA00023163"/>
    </source>
</evidence>
<keyword evidence="6" id="KW-1185">Reference proteome</keyword>
<protein>
    <submittedName>
        <fullName evidence="5">AraC-like DNA-binding protein</fullName>
    </submittedName>
</protein>
<dbReference type="PROSITE" id="PS01124">
    <property type="entry name" value="HTH_ARAC_FAMILY_2"/>
    <property type="match status" value="1"/>
</dbReference>
<gene>
    <name evidence="5" type="ORF">EDF62_0369</name>
</gene>
<dbReference type="PANTHER" id="PTHR46796">
    <property type="entry name" value="HTH-TYPE TRANSCRIPTIONAL ACTIVATOR RHAS-RELATED"/>
    <property type="match status" value="1"/>
</dbReference>
<sequence length="356" mass="37689">MCGSRANSMPGNLLTDYPVACTSSPGRLRDAVDGLTGYDHAVLGPAMTQRRAAAPDCGARQRAAPLRELQPGRVNGLRFESLSLVFVAYGTRVQVVAPPTREQVVLVVPLGPMRVEVGGHGAQLTTPFALSSSMETTMHPDPSAGALVGAVPVAELTAQLCESFGAEREFAVDLAQPRPIPLNAAPALHRVWSEFAGRPTLDPTPLFDRLVIGLAPYVSYGSALRPDPVGVGAASAHPLVSRSSPPPYLTHAARYLRRHLADPISLTELGTIVGIGSRQLQLAFQAHLGCTAQEYLRNARLDQAWSVLRERAPGSGAGGERNVAAVAAEVGIPHSGRFSQYFFERFGVLPSAVRGA</sequence>
<name>A0A4R6SA04_9MICO</name>
<dbReference type="SUPFAM" id="SSF46689">
    <property type="entry name" value="Homeodomain-like"/>
    <property type="match status" value="1"/>
</dbReference>
<evidence type="ECO:0000313" key="6">
    <source>
        <dbReference type="Proteomes" id="UP000295601"/>
    </source>
</evidence>
<proteinExistence type="predicted"/>
<dbReference type="Proteomes" id="UP000295601">
    <property type="component" value="Unassembled WGS sequence"/>
</dbReference>
<evidence type="ECO:0000256" key="2">
    <source>
        <dbReference type="ARBA" id="ARBA00023125"/>
    </source>
</evidence>
<keyword evidence="1" id="KW-0805">Transcription regulation</keyword>